<dbReference type="STRING" id="933852.A0A0C3B485"/>
<dbReference type="EMBL" id="KN824307">
    <property type="protein sequence ID" value="KIM26306.1"/>
    <property type="molecule type" value="Genomic_DNA"/>
</dbReference>
<dbReference type="GO" id="GO:0005525">
    <property type="term" value="F:GTP binding"/>
    <property type="evidence" value="ECO:0007669"/>
    <property type="project" value="InterPro"/>
</dbReference>
<evidence type="ECO:0000313" key="3">
    <source>
        <dbReference type="Proteomes" id="UP000054097"/>
    </source>
</evidence>
<organism evidence="2 3">
    <name type="scientific">Serendipita vermifera MAFF 305830</name>
    <dbReference type="NCBI Taxonomy" id="933852"/>
    <lineage>
        <taxon>Eukaryota</taxon>
        <taxon>Fungi</taxon>
        <taxon>Dikarya</taxon>
        <taxon>Basidiomycota</taxon>
        <taxon>Agaricomycotina</taxon>
        <taxon>Agaricomycetes</taxon>
        <taxon>Sebacinales</taxon>
        <taxon>Serendipitaceae</taxon>
        <taxon>Serendipita</taxon>
    </lineage>
</organism>
<dbReference type="InterPro" id="IPR006073">
    <property type="entry name" value="GTP-bd"/>
</dbReference>
<dbReference type="CDD" id="cd00882">
    <property type="entry name" value="Ras_like_GTPase"/>
    <property type="match status" value="1"/>
</dbReference>
<protein>
    <recommendedName>
        <fullName evidence="1">G domain-containing protein</fullName>
    </recommendedName>
</protein>
<name>A0A0C3B485_SERVB</name>
<reference evidence="2 3" key="1">
    <citation type="submission" date="2014-04" db="EMBL/GenBank/DDBJ databases">
        <authorList>
            <consortium name="DOE Joint Genome Institute"/>
            <person name="Kuo A."/>
            <person name="Zuccaro A."/>
            <person name="Kohler A."/>
            <person name="Nagy L.G."/>
            <person name="Floudas D."/>
            <person name="Copeland A."/>
            <person name="Barry K.W."/>
            <person name="Cichocki N."/>
            <person name="Veneault-Fourrey C."/>
            <person name="LaButti K."/>
            <person name="Lindquist E.A."/>
            <person name="Lipzen A."/>
            <person name="Lundell T."/>
            <person name="Morin E."/>
            <person name="Murat C."/>
            <person name="Sun H."/>
            <person name="Tunlid A."/>
            <person name="Henrissat B."/>
            <person name="Grigoriev I.V."/>
            <person name="Hibbett D.S."/>
            <person name="Martin F."/>
            <person name="Nordberg H.P."/>
            <person name="Cantor M.N."/>
            <person name="Hua S.X."/>
        </authorList>
    </citation>
    <scope>NUCLEOTIDE SEQUENCE [LARGE SCALE GENOMIC DNA]</scope>
    <source>
        <strain evidence="2 3">MAFF 305830</strain>
    </source>
</reference>
<reference evidence="3" key="2">
    <citation type="submission" date="2015-01" db="EMBL/GenBank/DDBJ databases">
        <title>Evolutionary Origins and Diversification of the Mycorrhizal Mutualists.</title>
        <authorList>
            <consortium name="DOE Joint Genome Institute"/>
            <consortium name="Mycorrhizal Genomics Consortium"/>
            <person name="Kohler A."/>
            <person name="Kuo A."/>
            <person name="Nagy L.G."/>
            <person name="Floudas D."/>
            <person name="Copeland A."/>
            <person name="Barry K.W."/>
            <person name="Cichocki N."/>
            <person name="Veneault-Fourrey C."/>
            <person name="LaButti K."/>
            <person name="Lindquist E.A."/>
            <person name="Lipzen A."/>
            <person name="Lundell T."/>
            <person name="Morin E."/>
            <person name="Murat C."/>
            <person name="Riley R."/>
            <person name="Ohm R."/>
            <person name="Sun H."/>
            <person name="Tunlid A."/>
            <person name="Henrissat B."/>
            <person name="Grigoriev I.V."/>
            <person name="Hibbett D.S."/>
            <person name="Martin F."/>
        </authorList>
    </citation>
    <scope>NUCLEOTIDE SEQUENCE [LARGE SCALE GENOMIC DNA]</scope>
    <source>
        <strain evidence="3">MAFF 305830</strain>
    </source>
</reference>
<keyword evidence="3" id="KW-1185">Reference proteome</keyword>
<sequence length="265" mass="30476">MNCWRTQELLERCSKFRVLIIGRANAGKTTILKRVCVTAEEPEVYNKHGEKMDLSVLVATAERGQHDIENEMVFTSNPGFRFHDSGGFESGGIAELDRVREFITQRSHEQKMEDRLHAIWYCIPVDDSRPFTTAEEQFFSAFGTGHTPVIALFTKFDALDNKAFAALREERLSRADARSVAPNRAKMDFEQQHLNSFYGRPYPPKGHVYLRDMNKEDADCNELIRQTASALDGGFLEQLLVSTQENTLELCTEYAFKRWNFRDHP</sequence>
<dbReference type="Gene3D" id="3.40.50.300">
    <property type="entry name" value="P-loop containing nucleotide triphosphate hydrolases"/>
    <property type="match status" value="1"/>
</dbReference>
<dbReference type="HOGENOM" id="CLU_023805_1_0_1"/>
<gene>
    <name evidence="2" type="ORF">M408DRAFT_73062</name>
</gene>
<proteinExistence type="predicted"/>
<evidence type="ECO:0000313" key="2">
    <source>
        <dbReference type="EMBL" id="KIM26306.1"/>
    </source>
</evidence>
<dbReference type="Pfam" id="PF01926">
    <property type="entry name" value="MMR_HSR1"/>
    <property type="match status" value="1"/>
</dbReference>
<dbReference type="AlphaFoldDB" id="A0A0C3B485"/>
<dbReference type="Proteomes" id="UP000054097">
    <property type="component" value="Unassembled WGS sequence"/>
</dbReference>
<dbReference type="OrthoDB" id="59699at2759"/>
<evidence type="ECO:0000259" key="1">
    <source>
        <dbReference type="Pfam" id="PF01926"/>
    </source>
</evidence>
<dbReference type="InterPro" id="IPR027417">
    <property type="entry name" value="P-loop_NTPase"/>
</dbReference>
<accession>A0A0C3B485</accession>
<dbReference type="SUPFAM" id="SSF52540">
    <property type="entry name" value="P-loop containing nucleoside triphosphate hydrolases"/>
    <property type="match status" value="1"/>
</dbReference>
<feature type="domain" description="G" evidence="1">
    <location>
        <begin position="17"/>
        <end position="153"/>
    </location>
</feature>